<dbReference type="EMBL" id="CAJOBA010110580">
    <property type="protein sequence ID" value="CAF4552152.1"/>
    <property type="molecule type" value="Genomic_DNA"/>
</dbReference>
<gene>
    <name evidence="1" type="ORF">TMI583_LOCUS49683</name>
</gene>
<organism evidence="1 2">
    <name type="scientific">Didymodactylos carnosus</name>
    <dbReference type="NCBI Taxonomy" id="1234261"/>
    <lineage>
        <taxon>Eukaryota</taxon>
        <taxon>Metazoa</taxon>
        <taxon>Spiralia</taxon>
        <taxon>Gnathifera</taxon>
        <taxon>Rotifera</taxon>
        <taxon>Eurotatoria</taxon>
        <taxon>Bdelloidea</taxon>
        <taxon>Philodinida</taxon>
        <taxon>Philodinidae</taxon>
        <taxon>Didymodactylos</taxon>
    </lineage>
</organism>
<protein>
    <submittedName>
        <fullName evidence="1">Uncharacterized protein</fullName>
    </submittedName>
</protein>
<accession>A0A8S2YC28</accession>
<name>A0A8S2YC28_9BILA</name>
<feature type="non-terminal residue" evidence="1">
    <location>
        <position position="108"/>
    </location>
</feature>
<dbReference type="AlphaFoldDB" id="A0A8S2YC28"/>
<evidence type="ECO:0000313" key="2">
    <source>
        <dbReference type="Proteomes" id="UP000682733"/>
    </source>
</evidence>
<sequence>KEATGKQQEQIGQLTQRLNAMESQLNTVVMRVNDHDQYTKRKDLLIYSIPFQSDENVTVLVIDLMSKVGLQLTKNDFYGIHRLLPSKNSQNKSRQAIIVGFLGITDRN</sequence>
<proteinExistence type="predicted"/>
<reference evidence="1" key="1">
    <citation type="submission" date="2021-02" db="EMBL/GenBank/DDBJ databases">
        <authorList>
            <person name="Nowell W R."/>
        </authorList>
    </citation>
    <scope>NUCLEOTIDE SEQUENCE</scope>
</reference>
<feature type="non-terminal residue" evidence="1">
    <location>
        <position position="1"/>
    </location>
</feature>
<comment type="caution">
    <text evidence="1">The sequence shown here is derived from an EMBL/GenBank/DDBJ whole genome shotgun (WGS) entry which is preliminary data.</text>
</comment>
<dbReference type="Proteomes" id="UP000682733">
    <property type="component" value="Unassembled WGS sequence"/>
</dbReference>
<evidence type="ECO:0000313" key="1">
    <source>
        <dbReference type="EMBL" id="CAF4552152.1"/>
    </source>
</evidence>